<keyword evidence="1" id="KW-0812">Transmembrane</keyword>
<accession>A0A0E3GMV0</accession>
<protein>
    <recommendedName>
        <fullName evidence="4">DUF3307 domain-containing protein</fullName>
    </recommendedName>
</protein>
<evidence type="ECO:0000313" key="3">
    <source>
        <dbReference type="Proteomes" id="UP000033006"/>
    </source>
</evidence>
<evidence type="ECO:0000313" key="2">
    <source>
        <dbReference type="EMBL" id="AKA61794.1"/>
    </source>
</evidence>
<gene>
    <name evidence="2" type="ORF">SEA_TP1604_56</name>
</gene>
<evidence type="ECO:0000256" key="1">
    <source>
        <dbReference type="SAM" id="Phobius"/>
    </source>
</evidence>
<reference evidence="2 3" key="1">
    <citation type="submission" date="2015-03" db="EMBL/GenBank/DDBJ databases">
        <authorList>
            <person name="Phan H."/>
            <person name="Ton P."/>
            <person name="Bernal J.T."/>
            <person name="Kanani-Hendijani T.A."/>
            <person name="Munguia J."/>
            <person name="Olumba F.C."/>
            <person name="Orozco S."/>
            <person name="Gibbs Z.A."/>
            <person name="Donegan-Quick R."/>
            <person name="Visi D.K."/>
            <person name="Allen M.S."/>
            <person name="Hughes L.E."/>
            <person name="Bradley K.W."/>
            <person name="Asai D.J."/>
            <person name="Bowman C.A."/>
            <person name="Russell D.A."/>
            <person name="Pope W.H."/>
            <person name="Jacobs-Sera D."/>
            <person name="Hendrix R.W."/>
            <person name="Hatfull G.F."/>
        </authorList>
    </citation>
    <scope>NUCLEOTIDE SEQUENCE [LARGE SCALE GENOMIC DNA]</scope>
</reference>
<sequence length="142" mass="14656">MSTAGNAAAAYAAMRTAAHVADHWFQTGHQADHKADAGVAGHRVMAGHIASYAGAQAVALIAVNSLLDMKLKPGRMAAAVAVSAATHWFIDRRWPVRKLAEATGKKGFHDLGGPLGGAYILDQSAHHLMEGVAAVVAARGKG</sequence>
<dbReference type="KEGG" id="vg:26627308"/>
<keyword evidence="1" id="KW-0472">Membrane</keyword>
<evidence type="ECO:0008006" key="4">
    <source>
        <dbReference type="Google" id="ProtNLM"/>
    </source>
</evidence>
<feature type="transmembrane region" description="Helical" evidence="1">
    <location>
        <begin position="49"/>
        <end position="67"/>
    </location>
</feature>
<proteinExistence type="predicted"/>
<dbReference type="RefSeq" id="YP_009200171.1">
    <property type="nucleotide sequence ID" value="NC_028818.1"/>
</dbReference>
<dbReference type="GeneID" id="26627308"/>
<name>A0A0E3GMV0_9CAUD</name>
<dbReference type="OrthoDB" id="22581at10239"/>
<keyword evidence="3" id="KW-1185">Reference proteome</keyword>
<organism evidence="2 3">
    <name type="scientific">Streptomyces phage TP1604</name>
    <dbReference type="NCBI Taxonomy" id="1636184"/>
    <lineage>
        <taxon>Viruses</taxon>
        <taxon>Duplodnaviria</taxon>
        <taxon>Heunggongvirae</taxon>
        <taxon>Uroviricota</taxon>
        <taxon>Caudoviricetes</taxon>
        <taxon>Woodruffvirus</taxon>
        <taxon>Woodruffvirus TP1604</taxon>
    </lineage>
</organism>
<keyword evidence="1" id="KW-1133">Transmembrane helix</keyword>
<dbReference type="Proteomes" id="UP000033006">
    <property type="component" value="Segment"/>
</dbReference>
<dbReference type="EMBL" id="KP876466">
    <property type="protein sequence ID" value="AKA61794.1"/>
    <property type="molecule type" value="Genomic_DNA"/>
</dbReference>